<proteinExistence type="inferred from homology"/>
<organism evidence="9 10">
    <name type="scientific">Corynebacterium frankenforstense DSM 45800</name>
    <dbReference type="NCBI Taxonomy" id="1437875"/>
    <lineage>
        <taxon>Bacteria</taxon>
        <taxon>Bacillati</taxon>
        <taxon>Actinomycetota</taxon>
        <taxon>Actinomycetes</taxon>
        <taxon>Mycobacteriales</taxon>
        <taxon>Corynebacteriaceae</taxon>
        <taxon>Corynebacterium</taxon>
    </lineage>
</organism>
<sequence length="63" mass="7069">MPEAWQAAYLGAYEGTNPGVRAGFDPPRYCGLCGRRMIVQVRPDGWSARCSRHGELDSAWLER</sequence>
<evidence type="ECO:0000256" key="5">
    <source>
        <dbReference type="ARBA" id="ARBA00093761"/>
    </source>
</evidence>
<comment type="similarity">
    <text evidence="6">Belongs to the BsaP family.</text>
</comment>
<evidence type="ECO:0000256" key="4">
    <source>
        <dbReference type="ARBA" id="ARBA00023004"/>
    </source>
</evidence>
<keyword evidence="3" id="KW-0093">Biotin biosynthesis</keyword>
<dbReference type="InterPro" id="IPR058605">
    <property type="entry name" value="BsaP_C"/>
</dbReference>
<dbReference type="EMBL" id="CP009247">
    <property type="protein sequence ID" value="APT87986.1"/>
    <property type="molecule type" value="Genomic_DNA"/>
</dbReference>
<evidence type="ECO:0000256" key="7">
    <source>
        <dbReference type="ARBA" id="ARBA00093796"/>
    </source>
</evidence>
<comment type="function">
    <text evidence="5">Required for the activity of the biotin synthase BioB.</text>
</comment>
<dbReference type="STRING" id="1437875.CFRA_00250"/>
<evidence type="ECO:0000256" key="1">
    <source>
        <dbReference type="ARBA" id="ARBA00001915"/>
    </source>
</evidence>
<keyword evidence="2" id="KW-0479">Metal-binding</keyword>
<name>A0A1L7CQ49_9CORY</name>
<feature type="domain" description="Biotin synthase auxiliary protein C-terminal" evidence="8">
    <location>
        <begin position="37"/>
        <end position="62"/>
    </location>
</feature>
<dbReference type="KEGG" id="cfk:CFRA_00250"/>
<keyword evidence="10" id="KW-1185">Reference proteome</keyword>
<evidence type="ECO:0000256" key="3">
    <source>
        <dbReference type="ARBA" id="ARBA00022756"/>
    </source>
</evidence>
<dbReference type="Proteomes" id="UP000185434">
    <property type="component" value="Chromosome"/>
</dbReference>
<reference evidence="9 10" key="1">
    <citation type="submission" date="2014-08" db="EMBL/GenBank/DDBJ databases">
        <title>Complete genome sequence of Corynebacterium frankenforstense ST18(T) (=DSM 45800(T)), isolated from raw cow milk.</title>
        <authorList>
            <person name="Ruckert C."/>
            <person name="Albersmeier A."/>
            <person name="Winkler A."/>
            <person name="Lipski A."/>
            <person name="Kalinowski J."/>
        </authorList>
    </citation>
    <scope>NUCLEOTIDE SEQUENCE [LARGE SCALE GENOMIC DNA]</scope>
    <source>
        <strain evidence="9 10">ST18</strain>
    </source>
</reference>
<keyword evidence="4" id="KW-0408">Iron</keyword>
<evidence type="ECO:0000313" key="9">
    <source>
        <dbReference type="EMBL" id="APT87986.1"/>
    </source>
</evidence>
<protein>
    <recommendedName>
        <fullName evidence="7">Biotin synthase auxiliary protein</fullName>
    </recommendedName>
</protein>
<gene>
    <name evidence="9" type="ORF">CFRA_00250</name>
</gene>
<evidence type="ECO:0000313" key="10">
    <source>
        <dbReference type="Proteomes" id="UP000185434"/>
    </source>
</evidence>
<comment type="cofactor">
    <cofactor evidence="1">
        <name>iron-sulfur cluster</name>
        <dbReference type="ChEBI" id="CHEBI:30408"/>
    </cofactor>
</comment>
<dbReference type="Pfam" id="PF26519">
    <property type="entry name" value="BsaP"/>
    <property type="match status" value="1"/>
</dbReference>
<dbReference type="AlphaFoldDB" id="A0A1L7CQ49"/>
<evidence type="ECO:0000259" key="8">
    <source>
        <dbReference type="Pfam" id="PF26519"/>
    </source>
</evidence>
<accession>A0A1L7CQ49</accession>
<evidence type="ECO:0000256" key="2">
    <source>
        <dbReference type="ARBA" id="ARBA00022723"/>
    </source>
</evidence>
<evidence type="ECO:0000256" key="6">
    <source>
        <dbReference type="ARBA" id="ARBA00093780"/>
    </source>
</evidence>